<protein>
    <recommendedName>
        <fullName evidence="11">Golgin candidate 2</fullName>
    </recommendedName>
</protein>
<evidence type="ECO:0000256" key="3">
    <source>
        <dbReference type="ARBA" id="ARBA00022989"/>
    </source>
</evidence>
<keyword evidence="3" id="KW-1133">Transmembrane helix</keyword>
<feature type="coiled-coil region" evidence="7">
    <location>
        <begin position="408"/>
        <end position="442"/>
    </location>
</feature>
<accession>A0A803NAD6</accession>
<dbReference type="GO" id="GO:0007030">
    <property type="term" value="P:Golgi organization"/>
    <property type="evidence" value="ECO:0007669"/>
    <property type="project" value="InterPro"/>
</dbReference>
<evidence type="ECO:0000256" key="5">
    <source>
        <dbReference type="ARBA" id="ARBA00023054"/>
    </source>
</evidence>
<keyword evidence="10" id="KW-1185">Reference proteome</keyword>
<evidence type="ECO:0000256" key="2">
    <source>
        <dbReference type="ARBA" id="ARBA00022692"/>
    </source>
</evidence>
<dbReference type="Gramene" id="AUR62042935-RA">
    <property type="protein sequence ID" value="AUR62042935-RA:cds"/>
    <property type="gene ID" value="AUR62042935"/>
</dbReference>
<name>A0A803NAD6_CHEQI</name>
<keyword evidence="5 7" id="KW-0175">Coiled coil</keyword>
<evidence type="ECO:0000313" key="10">
    <source>
        <dbReference type="Proteomes" id="UP000596660"/>
    </source>
</evidence>
<organism evidence="9 10">
    <name type="scientific">Chenopodium quinoa</name>
    <name type="common">Quinoa</name>
    <dbReference type="NCBI Taxonomy" id="63459"/>
    <lineage>
        <taxon>Eukaryota</taxon>
        <taxon>Viridiplantae</taxon>
        <taxon>Streptophyta</taxon>
        <taxon>Embryophyta</taxon>
        <taxon>Tracheophyta</taxon>
        <taxon>Spermatophyta</taxon>
        <taxon>Magnoliopsida</taxon>
        <taxon>eudicotyledons</taxon>
        <taxon>Gunneridae</taxon>
        <taxon>Pentapetalae</taxon>
        <taxon>Caryophyllales</taxon>
        <taxon>Chenopodiaceae</taxon>
        <taxon>Chenopodioideae</taxon>
        <taxon>Atripliceae</taxon>
        <taxon>Chenopodium</taxon>
    </lineage>
</organism>
<reference evidence="9" key="2">
    <citation type="submission" date="2021-03" db="UniProtKB">
        <authorList>
            <consortium name="EnsemblPlants"/>
        </authorList>
    </citation>
    <scope>IDENTIFICATION</scope>
</reference>
<dbReference type="AlphaFoldDB" id="A0A803NAD6"/>
<evidence type="ECO:0000256" key="7">
    <source>
        <dbReference type="SAM" id="Coils"/>
    </source>
</evidence>
<evidence type="ECO:0000256" key="1">
    <source>
        <dbReference type="ARBA" id="ARBA00004394"/>
    </source>
</evidence>
<reference evidence="9" key="1">
    <citation type="journal article" date="2017" name="Nature">
        <title>The genome of Chenopodium quinoa.</title>
        <authorList>
            <person name="Jarvis D.E."/>
            <person name="Ho Y.S."/>
            <person name="Lightfoot D.J."/>
            <person name="Schmoeckel S.M."/>
            <person name="Li B."/>
            <person name="Borm T.J.A."/>
            <person name="Ohyanagi H."/>
            <person name="Mineta K."/>
            <person name="Michell C.T."/>
            <person name="Saber N."/>
            <person name="Kharbatia N.M."/>
            <person name="Rupper R.R."/>
            <person name="Sharp A.R."/>
            <person name="Dally N."/>
            <person name="Boughton B.A."/>
            <person name="Woo Y.H."/>
            <person name="Gao G."/>
            <person name="Schijlen E.G.W.M."/>
            <person name="Guo X."/>
            <person name="Momin A.A."/>
            <person name="Negrao S."/>
            <person name="Al-Babili S."/>
            <person name="Gehring C."/>
            <person name="Roessner U."/>
            <person name="Jung C."/>
            <person name="Murphy K."/>
            <person name="Arold S.T."/>
            <person name="Gojobori T."/>
            <person name="van der Linden C.G."/>
            <person name="van Loo E.N."/>
            <person name="Jellen E.N."/>
            <person name="Maughan P.J."/>
            <person name="Tester M."/>
        </authorList>
    </citation>
    <scope>NUCLEOTIDE SEQUENCE [LARGE SCALE GENOMIC DNA]</scope>
    <source>
        <strain evidence="9">cv. PI 614886</strain>
    </source>
</reference>
<feature type="region of interest" description="Disordered" evidence="8">
    <location>
        <begin position="53"/>
        <end position="84"/>
    </location>
</feature>
<dbReference type="GO" id="GO:0000139">
    <property type="term" value="C:Golgi membrane"/>
    <property type="evidence" value="ECO:0007669"/>
    <property type="project" value="UniProtKB-SubCell"/>
</dbReference>
<dbReference type="OMA" id="HNDTRME"/>
<evidence type="ECO:0000256" key="6">
    <source>
        <dbReference type="ARBA" id="ARBA00023136"/>
    </source>
</evidence>
<feature type="compositionally biased region" description="Gly residues" evidence="8">
    <location>
        <begin position="139"/>
        <end position="150"/>
    </location>
</feature>
<feature type="compositionally biased region" description="Gly residues" evidence="8">
    <location>
        <begin position="167"/>
        <end position="177"/>
    </location>
</feature>
<evidence type="ECO:0008006" key="11">
    <source>
        <dbReference type="Google" id="ProtNLM"/>
    </source>
</evidence>
<dbReference type="GO" id="GO:0000301">
    <property type="term" value="P:retrograde transport, vesicle recycling within Golgi"/>
    <property type="evidence" value="ECO:0007669"/>
    <property type="project" value="TreeGrafter"/>
</dbReference>
<feature type="compositionally biased region" description="Basic and acidic residues" evidence="8">
    <location>
        <begin position="54"/>
        <end position="84"/>
    </location>
</feature>
<dbReference type="InterPro" id="IPR019177">
    <property type="entry name" value="Golgin_subfamily_A_member_5"/>
</dbReference>
<feature type="coiled-coil region" evidence="7">
    <location>
        <begin position="270"/>
        <end position="354"/>
    </location>
</feature>
<feature type="region of interest" description="Disordered" evidence="8">
    <location>
        <begin position="123"/>
        <end position="177"/>
    </location>
</feature>
<dbReference type="Pfam" id="PF09787">
    <property type="entry name" value="Golgin_A5"/>
    <property type="match status" value="1"/>
</dbReference>
<dbReference type="EnsemblPlants" id="AUR62042935-RA">
    <property type="protein sequence ID" value="AUR62042935-RA:cds"/>
    <property type="gene ID" value="AUR62042935"/>
</dbReference>
<dbReference type="PANTHER" id="PTHR13815:SF5">
    <property type="entry name" value="GOLGIN CANDIDATE 2"/>
    <property type="match status" value="1"/>
</dbReference>
<dbReference type="PANTHER" id="PTHR13815">
    <property type="entry name" value="GOLGIN-84"/>
    <property type="match status" value="1"/>
</dbReference>
<evidence type="ECO:0000256" key="4">
    <source>
        <dbReference type="ARBA" id="ARBA00023034"/>
    </source>
</evidence>
<proteinExistence type="predicted"/>
<keyword evidence="6" id="KW-0472">Membrane</keyword>
<dbReference type="Proteomes" id="UP000596660">
    <property type="component" value="Unplaced"/>
</dbReference>
<comment type="subcellular location">
    <subcellularLocation>
        <location evidence="1">Golgi apparatus membrane</location>
    </subcellularLocation>
</comment>
<evidence type="ECO:0000256" key="8">
    <source>
        <dbReference type="SAM" id="MobiDB-lite"/>
    </source>
</evidence>
<evidence type="ECO:0000313" key="9">
    <source>
        <dbReference type="EnsemblPlants" id="AUR62042935-RA:cds"/>
    </source>
</evidence>
<sequence>MAGWISSKLKVAENLLQQIDQQAAESLRKEESKQSDGLDAIISQKSSGIVPLRDQLKKKTSDDNENLEKLYNDSNHGEIKSSSDEINKVSKLNLKKDVVKKPNSSSLNDSDWTELLNAPKQPVVTKANHSSGARKDGGKAGIMGLKGKGNGKVVKKTVRKEGDGNGEKGSGVLGGGGGLSLGSNRKIVEGSEPSLRLIKVEGYDEVDSPIIGNSENVSVLISDEGKRAVCDDEKVGRTTLEMNCSDEGIAKTEREKRMQRRRQILAAKAAAKALEAIKEQENIVARLEGEKQSLKKILKEQANQAAQEASELQAMTMEMMEATEVEKQKHSHTRMEVLAQLAKLETENANLAKSLGSTQWNLEIEVNRLGGLRHQIEVKEVALEGIQPVMSSMPLPRLAASKGFELQKEMLEAECAFATDKNARLQEKVMKLEANVDMTLKEMENSTEVEVELRRRLRQMTDHLIQKQAQVESLSSNKATLLFRTEAVSRLLDENKSLISGSDISGNLREDLEAGTWDSTGSKLRPMLENKIQSGRQHLGSLLRQLDAIFSAGAVFLARNPAAKLWSLVYLISLHLWVLYIFFSHSQSTEDSTSSSVVSLENINGSIGV</sequence>
<dbReference type="GO" id="GO:0031985">
    <property type="term" value="C:Golgi cisterna"/>
    <property type="evidence" value="ECO:0007669"/>
    <property type="project" value="TreeGrafter"/>
</dbReference>
<keyword evidence="4" id="KW-0333">Golgi apparatus</keyword>
<keyword evidence="2" id="KW-0812">Transmembrane</keyword>